<reference evidence="1" key="1">
    <citation type="submission" date="2023-03" db="EMBL/GenBank/DDBJ databases">
        <title>Massive genome expansion in bonnet fungi (Mycena s.s.) driven by repeated elements and novel gene families across ecological guilds.</title>
        <authorList>
            <consortium name="Lawrence Berkeley National Laboratory"/>
            <person name="Harder C.B."/>
            <person name="Miyauchi S."/>
            <person name="Viragh M."/>
            <person name="Kuo A."/>
            <person name="Thoen E."/>
            <person name="Andreopoulos B."/>
            <person name="Lu D."/>
            <person name="Skrede I."/>
            <person name="Drula E."/>
            <person name="Henrissat B."/>
            <person name="Morin E."/>
            <person name="Kohler A."/>
            <person name="Barry K."/>
            <person name="LaButti K."/>
            <person name="Morin E."/>
            <person name="Salamov A."/>
            <person name="Lipzen A."/>
            <person name="Mereny Z."/>
            <person name="Hegedus B."/>
            <person name="Baldrian P."/>
            <person name="Stursova M."/>
            <person name="Weitz H."/>
            <person name="Taylor A."/>
            <person name="Grigoriev I.V."/>
            <person name="Nagy L.G."/>
            <person name="Martin F."/>
            <person name="Kauserud H."/>
        </authorList>
    </citation>
    <scope>NUCLEOTIDE SEQUENCE</scope>
    <source>
        <strain evidence="1">CBHHK173m</strain>
    </source>
</reference>
<keyword evidence="2" id="KW-1185">Reference proteome</keyword>
<evidence type="ECO:0000313" key="2">
    <source>
        <dbReference type="Proteomes" id="UP001222325"/>
    </source>
</evidence>
<name>A0AAD6UHK0_9AGAR</name>
<gene>
    <name evidence="1" type="ORF">B0H15DRAFT_459503</name>
</gene>
<dbReference type="Proteomes" id="UP001222325">
    <property type="component" value="Unassembled WGS sequence"/>
</dbReference>
<evidence type="ECO:0000313" key="1">
    <source>
        <dbReference type="EMBL" id="KAJ7100721.1"/>
    </source>
</evidence>
<comment type="caution">
    <text evidence="1">The sequence shown here is derived from an EMBL/GenBank/DDBJ whole genome shotgun (WGS) entry which is preliminary data.</text>
</comment>
<protein>
    <recommendedName>
        <fullName evidence="3">F-box domain-containing protein</fullName>
    </recommendedName>
</protein>
<proteinExistence type="predicted"/>
<accession>A0AAD6UHK0</accession>
<evidence type="ECO:0008006" key="3">
    <source>
        <dbReference type="Google" id="ProtNLM"/>
    </source>
</evidence>
<organism evidence="1 2">
    <name type="scientific">Mycena belliarum</name>
    <dbReference type="NCBI Taxonomy" id="1033014"/>
    <lineage>
        <taxon>Eukaryota</taxon>
        <taxon>Fungi</taxon>
        <taxon>Dikarya</taxon>
        <taxon>Basidiomycota</taxon>
        <taxon>Agaricomycotina</taxon>
        <taxon>Agaricomycetes</taxon>
        <taxon>Agaricomycetidae</taxon>
        <taxon>Agaricales</taxon>
        <taxon>Marasmiineae</taxon>
        <taxon>Mycenaceae</taxon>
        <taxon>Mycena</taxon>
    </lineage>
</organism>
<sequence>MPGIELLSPDLLTDIMLRASESIDEKFTVSQVSQLWRNTALDTPLLWTSLKGYTTLDCHRVPLMLGRTGSTAMLHIDFIFGLATSSDRRALGALVPYVARIESLYLNVERSGSVELASLLDSHLEFPALNTLRLYGSHATPLSLSAPQLQSLEIDYFDMKSWDTVLVPSLEKISIWDVMGAGTELFSDILMRCPRAWSITFISNPTRDYNPDRDLHELFARRHLAPTLRELNLHLRELESVLKIGFCDTDLESLTGWVYNGEHESDFALLLDVMFPGVGPLVICDYLDSDSQQIKFHDDSGRIRRLKCYNEDSDIGLDAVWTYLSIHHDLHKTVRELRIPTWPNWSEYLDAFELYPPAQESITLIIDVSLGGWGEPDYDEPDWWTSRKLRISGLRKIEVIGSWTLVLISEVLGRIELPGSRKIEVCVSGETPEGVDSLSLGLSALQRALTELAENWVLCAHCIATA</sequence>
<dbReference type="AlphaFoldDB" id="A0AAD6UHK0"/>
<dbReference type="EMBL" id="JARJCN010000005">
    <property type="protein sequence ID" value="KAJ7100721.1"/>
    <property type="molecule type" value="Genomic_DNA"/>
</dbReference>